<evidence type="ECO:0000313" key="2">
    <source>
        <dbReference type="Proteomes" id="UP001230496"/>
    </source>
</evidence>
<accession>A0AA49GC50</accession>
<dbReference type="Pfam" id="PF19630">
    <property type="entry name" value="DUF6134"/>
    <property type="match status" value="1"/>
</dbReference>
<gene>
    <name evidence="1" type="ORF">QYS49_02690</name>
</gene>
<dbReference type="InterPro" id="IPR045767">
    <property type="entry name" value="DUF6134"/>
</dbReference>
<evidence type="ECO:0000313" key="1">
    <source>
        <dbReference type="EMBL" id="WKK76294.1"/>
    </source>
</evidence>
<dbReference type="KEGG" id="msaa:QYS49_02690"/>
<name>A0AA49GC50_9BACT</name>
<dbReference type="AlphaFoldDB" id="A0AA49GC50"/>
<sequence>MSFISFSQELIYDVTIEGKPVGNMLVTKKALDSGKIYYSAVMDLEYKLFRPTQMVQLHEAIYQNDTLRQTYFVDKRNGETIKEAKMEQLLGKQYYRTTMDTSKAWHEKPVVKSVVKLYFEEPQKRDSVFSESTHQYNKVAKLPDGNRFMMLNDEGEKSIFKYNENGTCIQRNFNLGAVEYEIKLNDRKE</sequence>
<protein>
    <submittedName>
        <fullName evidence="1">DUF6134 family protein</fullName>
    </submittedName>
</protein>
<proteinExistence type="predicted"/>
<dbReference type="EMBL" id="CP129971">
    <property type="protein sequence ID" value="WKK76294.1"/>
    <property type="molecule type" value="Genomic_DNA"/>
</dbReference>
<dbReference type="Proteomes" id="UP001230496">
    <property type="component" value="Chromosome"/>
</dbReference>
<keyword evidence="2" id="KW-1185">Reference proteome</keyword>
<organism evidence="1 2">
    <name type="scientific">Marivirga salinarum</name>
    <dbReference type="NCBI Taxonomy" id="3059078"/>
    <lineage>
        <taxon>Bacteria</taxon>
        <taxon>Pseudomonadati</taxon>
        <taxon>Bacteroidota</taxon>
        <taxon>Cytophagia</taxon>
        <taxon>Cytophagales</taxon>
        <taxon>Marivirgaceae</taxon>
        <taxon>Marivirga</taxon>
    </lineage>
</organism>
<dbReference type="RefSeq" id="WP_308350571.1">
    <property type="nucleotide sequence ID" value="NZ_CP129971.1"/>
</dbReference>
<reference evidence="1 2" key="1">
    <citation type="submission" date="2023-08" db="EMBL/GenBank/DDBJ databases">
        <title>Comparative genomics and taxonomic characterization of three novel marine species of genus Marivirga.</title>
        <authorList>
            <person name="Muhammad N."/>
            <person name="Kim S.-G."/>
        </authorList>
    </citation>
    <scope>NUCLEOTIDE SEQUENCE [LARGE SCALE GENOMIC DNA]</scope>
    <source>
        <strain evidence="1 2">BDSF4-3</strain>
    </source>
</reference>